<dbReference type="EMBL" id="MU154655">
    <property type="protein sequence ID" value="KAF9489934.1"/>
    <property type="molecule type" value="Genomic_DNA"/>
</dbReference>
<gene>
    <name evidence="2" type="ORF">BDN71DRAFT_1511727</name>
</gene>
<proteinExistence type="predicted"/>
<dbReference type="Pfam" id="PF14200">
    <property type="entry name" value="RicinB_lectin_2"/>
    <property type="match status" value="1"/>
</dbReference>
<protein>
    <recommendedName>
        <fullName evidence="1">Ricin B lectin domain-containing protein</fullName>
    </recommendedName>
</protein>
<feature type="domain" description="Ricin B lectin" evidence="1">
    <location>
        <begin position="9"/>
        <end position="80"/>
    </location>
</feature>
<name>A0A9P5ZLE6_PLEER</name>
<dbReference type="Proteomes" id="UP000807025">
    <property type="component" value="Unassembled WGS sequence"/>
</dbReference>
<dbReference type="Gene3D" id="2.80.10.50">
    <property type="match status" value="1"/>
</dbReference>
<dbReference type="AlphaFoldDB" id="A0A9P5ZLE6"/>
<dbReference type="SUPFAM" id="SSF50370">
    <property type="entry name" value="Ricin B-like lectins"/>
    <property type="match status" value="1"/>
</dbReference>
<evidence type="ECO:0000259" key="1">
    <source>
        <dbReference type="Pfam" id="PF14200"/>
    </source>
</evidence>
<dbReference type="InterPro" id="IPR035992">
    <property type="entry name" value="Ricin_B-like_lectins"/>
</dbReference>
<comment type="caution">
    <text evidence="2">The sequence shown here is derived from an EMBL/GenBank/DDBJ whole genome shotgun (WGS) entry which is preliminary data.</text>
</comment>
<dbReference type="OrthoDB" id="3228793at2759"/>
<reference evidence="2" key="1">
    <citation type="submission" date="2020-11" db="EMBL/GenBank/DDBJ databases">
        <authorList>
            <consortium name="DOE Joint Genome Institute"/>
            <person name="Ahrendt S."/>
            <person name="Riley R."/>
            <person name="Andreopoulos W."/>
            <person name="Labutti K."/>
            <person name="Pangilinan J."/>
            <person name="Ruiz-Duenas F.J."/>
            <person name="Barrasa J.M."/>
            <person name="Sanchez-Garcia M."/>
            <person name="Camarero S."/>
            <person name="Miyauchi S."/>
            <person name="Serrano A."/>
            <person name="Linde D."/>
            <person name="Babiker R."/>
            <person name="Drula E."/>
            <person name="Ayuso-Fernandez I."/>
            <person name="Pacheco R."/>
            <person name="Padilla G."/>
            <person name="Ferreira P."/>
            <person name="Barriuso J."/>
            <person name="Kellner H."/>
            <person name="Castanera R."/>
            <person name="Alfaro M."/>
            <person name="Ramirez L."/>
            <person name="Pisabarro A.G."/>
            <person name="Kuo A."/>
            <person name="Tritt A."/>
            <person name="Lipzen A."/>
            <person name="He G."/>
            <person name="Yan M."/>
            <person name="Ng V."/>
            <person name="Cullen D."/>
            <person name="Martin F."/>
            <person name="Rosso M.-N."/>
            <person name="Henrissat B."/>
            <person name="Hibbett D."/>
            <person name="Martinez A.T."/>
            <person name="Grigoriev I.V."/>
        </authorList>
    </citation>
    <scope>NUCLEOTIDE SEQUENCE</scope>
    <source>
        <strain evidence="2">ATCC 90797</strain>
    </source>
</reference>
<organism evidence="2 3">
    <name type="scientific">Pleurotus eryngii</name>
    <name type="common">Boletus of the steppes</name>
    <dbReference type="NCBI Taxonomy" id="5323"/>
    <lineage>
        <taxon>Eukaryota</taxon>
        <taxon>Fungi</taxon>
        <taxon>Dikarya</taxon>
        <taxon>Basidiomycota</taxon>
        <taxon>Agaricomycotina</taxon>
        <taxon>Agaricomycetes</taxon>
        <taxon>Agaricomycetidae</taxon>
        <taxon>Agaricales</taxon>
        <taxon>Pleurotineae</taxon>
        <taxon>Pleurotaceae</taxon>
        <taxon>Pleurotus</taxon>
    </lineage>
</organism>
<dbReference type="InterPro" id="IPR000772">
    <property type="entry name" value="Ricin_B_lectin"/>
</dbReference>
<sequence>MQEPRVLRPGVYLLNNQKGGTAADLSGGDRRSLIGFPVHSGTNQQWRFNPSGAGFSIQSVSDPDLYVSVSVAANPAWLTQAAQSSRLKPSRALRNDPAALVTSSQWYRRDPASKRLSHGLTAEFGWQRKPVVIIVPLATLDDDAIQSQAISFQSPPIYISDLRLALVQTVLHLEWSSIEVLEI</sequence>
<keyword evidence="3" id="KW-1185">Reference proteome</keyword>
<evidence type="ECO:0000313" key="3">
    <source>
        <dbReference type="Proteomes" id="UP000807025"/>
    </source>
</evidence>
<accession>A0A9P5ZLE6</accession>
<evidence type="ECO:0000313" key="2">
    <source>
        <dbReference type="EMBL" id="KAF9489934.1"/>
    </source>
</evidence>